<gene>
    <name evidence="3" type="primary">A139</name>
    <name evidence="4" type="synonym">LLA139</name>
</gene>
<reference evidence="2" key="4">
    <citation type="submission" date="2014-10" db="EMBL/GenBank/DDBJ databases">
        <authorList>
            <person name="Tzeng J.-D."/>
            <person name="Hsu Y.-F."/>
            <person name="Wang C.-S."/>
        </authorList>
    </citation>
    <scope>NUCLEOTIDE SEQUENCE</scope>
</reference>
<dbReference type="AlphaFoldDB" id="B2BA87"/>
<evidence type="ECO:0000256" key="1">
    <source>
        <dbReference type="SAM" id="SignalP"/>
    </source>
</evidence>
<accession>B2BA87</accession>
<feature type="signal peptide" evidence="1">
    <location>
        <begin position="1"/>
        <end position="30"/>
    </location>
</feature>
<dbReference type="EMBL" id="DQ911526">
    <property type="protein sequence ID" value="ABK51404.2"/>
    <property type="molecule type" value="mRNA"/>
</dbReference>
<dbReference type="EMBL" id="KJ206337">
    <property type="protein sequence ID" value="AIY32608.1"/>
    <property type="molecule type" value="Genomic_DNA"/>
</dbReference>
<organism evidence="2">
    <name type="scientific">Lilium longiflorum</name>
    <name type="common">Trumpet lily</name>
    <dbReference type="NCBI Taxonomy" id="4690"/>
    <lineage>
        <taxon>Eukaryota</taxon>
        <taxon>Viridiplantae</taxon>
        <taxon>Streptophyta</taxon>
        <taxon>Embryophyta</taxon>
        <taxon>Tracheophyta</taxon>
        <taxon>Spermatophyta</taxon>
        <taxon>Magnoliopsida</taxon>
        <taxon>Liliopsida</taxon>
        <taxon>Liliales</taxon>
        <taxon>Liliaceae</taxon>
        <taxon>Lilium</taxon>
    </lineage>
</organism>
<dbReference type="EMBL" id="KM819714">
    <property type="protein sequence ID" value="AKN79601.1"/>
    <property type="molecule type" value="Genomic_DNA"/>
</dbReference>
<evidence type="ECO:0000313" key="3">
    <source>
        <dbReference type="EMBL" id="AIY32608.1"/>
    </source>
</evidence>
<name>B2BA87_LILLO</name>
<reference evidence="2" key="1">
    <citation type="journal article" date="2008" name="J. Plant Physiol.">
        <title>Identification of anther-specific/predominant genes regulated by gibberellin during development of lily anthers.</title>
        <authorList>
            <person name="Hsu Y.F."/>
            <person name="Tzeng J.D."/>
            <person name="Liu M.C."/>
            <person name="Yei F.L."/>
            <person name="Chung M.C."/>
            <person name="Wang C.S."/>
        </authorList>
    </citation>
    <scope>NUCLEOTIDE SEQUENCE</scope>
    <source>
        <tissue evidence="3">Anther</tissue>
    </source>
</reference>
<evidence type="ECO:0000313" key="4">
    <source>
        <dbReference type="EMBL" id="AKN79601.1"/>
    </source>
</evidence>
<reference evidence="4" key="3">
    <citation type="submission" date="2014-10" db="EMBL/GenBank/DDBJ databases">
        <title>Identification of a lily tapetum/microspore-specific promoter that regulates a cysteine-rich protein gene possibly associated with exine formation during anther development.</title>
        <authorList>
            <person name="Wang C.-S."/>
        </authorList>
    </citation>
    <scope>NUCLEOTIDE SEQUENCE</scope>
</reference>
<feature type="chain" id="PRO_5014084808" evidence="1">
    <location>
        <begin position="31"/>
        <end position="102"/>
    </location>
</feature>
<proteinExistence type="evidence at transcript level"/>
<protein>
    <submittedName>
        <fullName evidence="2">Cysteine-rich protein</fullName>
    </submittedName>
</protein>
<reference evidence="3" key="2">
    <citation type="submission" date="2014-01" db="EMBL/GenBank/DDBJ databases">
        <authorList>
            <person name="Zuccon D."/>
        </authorList>
    </citation>
    <scope>NUCLEOTIDE SEQUENCE</scope>
    <source>
        <tissue evidence="3">Anther</tissue>
    </source>
</reference>
<evidence type="ECO:0000313" key="2">
    <source>
        <dbReference type="EMBL" id="ABK51404.2"/>
    </source>
</evidence>
<sequence length="102" mass="10680">MKTVAGSSRRLHNVLLLSIMMLFAMHSSRAEEDGFSNFLLCLGICGTEVASCSLDCSTGIGSKVPLCILLCTQENLKCMSKCAQPAAGQSFGCSAAPAPSPY</sequence>
<keyword evidence="1" id="KW-0732">Signal</keyword>